<proteinExistence type="predicted"/>
<dbReference type="EMBL" id="CAADFI010000063">
    <property type="protein sequence ID" value="VFJ94575.1"/>
    <property type="molecule type" value="Genomic_DNA"/>
</dbReference>
<dbReference type="AlphaFoldDB" id="A0A450UQ27"/>
<reference evidence="2" key="1">
    <citation type="submission" date="2019-02" db="EMBL/GenBank/DDBJ databases">
        <authorList>
            <person name="Gruber-Vodicka R. H."/>
            <person name="Seah K. B. B."/>
        </authorList>
    </citation>
    <scope>NUCLEOTIDE SEQUENCE</scope>
    <source>
        <strain evidence="3">BECK_SA2B12</strain>
        <strain evidence="1">BECK_SA2B15</strain>
        <strain evidence="2">BECK_SA2B20</strain>
    </source>
</reference>
<evidence type="ECO:0000313" key="2">
    <source>
        <dbReference type="EMBL" id="VFJ94575.1"/>
    </source>
</evidence>
<protein>
    <submittedName>
        <fullName evidence="2">Uncharacterized protein</fullName>
    </submittedName>
</protein>
<evidence type="ECO:0000313" key="3">
    <source>
        <dbReference type="EMBL" id="VFK01119.1"/>
    </source>
</evidence>
<organism evidence="2">
    <name type="scientific">Candidatus Kentrum eta</name>
    <dbReference type="NCBI Taxonomy" id="2126337"/>
    <lineage>
        <taxon>Bacteria</taxon>
        <taxon>Pseudomonadati</taxon>
        <taxon>Pseudomonadota</taxon>
        <taxon>Gammaproteobacteria</taxon>
        <taxon>Candidatus Kentrum</taxon>
    </lineage>
</organism>
<accession>A0A450UQ27</accession>
<gene>
    <name evidence="1" type="ORF">BECKH772A_GA0070896_1006212</name>
    <name evidence="2" type="ORF">BECKH772B_GA0070898_1006312</name>
    <name evidence="3" type="ORF">BECKH772C_GA0070978_1005812</name>
</gene>
<name>A0A450UQ27_9GAMM</name>
<dbReference type="EMBL" id="CAADFG010000062">
    <property type="protein sequence ID" value="VFJ93857.1"/>
    <property type="molecule type" value="Genomic_DNA"/>
</dbReference>
<sequence>MHLCYHPACCNRNVYYRVMNMENQKIFIAGDLTAFTKFNEDPRRVFAACGLCLIHSESDATLTKRGIKILRKLMDRMETQGVKDPHIRLVNPGTKEKNLLERITNLLYSAKNNDAFFFMCSNLEHFRAICAIVKATLPNDYPPTFTRLENKPGRVFAACGLCLVHSKTDVTLTRRGIEILRKLMDRMGAQGVKDPHIRLVNLGTKEKNLPDKVVSILRLAENDDAFFFMCGDVEDFQAIYDTVKSVLPPDYG</sequence>
<evidence type="ECO:0000313" key="1">
    <source>
        <dbReference type="EMBL" id="VFJ93857.1"/>
    </source>
</evidence>
<dbReference type="EMBL" id="CAADFJ010000058">
    <property type="protein sequence ID" value="VFK01119.1"/>
    <property type="molecule type" value="Genomic_DNA"/>
</dbReference>